<dbReference type="PANTHER" id="PTHR42034">
    <property type="entry name" value="CHROMOSOME 7, WHOLE GENOME SHOTGUN SEQUENCE-RELATED"/>
    <property type="match status" value="1"/>
</dbReference>
<evidence type="ECO:0008006" key="3">
    <source>
        <dbReference type="Google" id="ProtNLM"/>
    </source>
</evidence>
<dbReference type="AlphaFoldDB" id="A0A316YQP2"/>
<dbReference type="InterPro" id="IPR023213">
    <property type="entry name" value="CAT-like_dom_sf"/>
</dbReference>
<gene>
    <name evidence="1" type="ORF">FA10DRAFT_259162</name>
</gene>
<proteinExistence type="predicted"/>
<dbReference type="GeneID" id="37041867"/>
<dbReference type="OrthoDB" id="2548233at2759"/>
<evidence type="ECO:0000313" key="2">
    <source>
        <dbReference type="Proteomes" id="UP000245768"/>
    </source>
</evidence>
<name>A0A316YQP2_9BASI</name>
<accession>A0A316YQP2</accession>
<dbReference type="Gene3D" id="3.30.559.10">
    <property type="entry name" value="Chloramphenicol acetyltransferase-like domain"/>
    <property type="match status" value="1"/>
</dbReference>
<evidence type="ECO:0000313" key="1">
    <source>
        <dbReference type="EMBL" id="PWN91860.1"/>
    </source>
</evidence>
<dbReference type="STRING" id="215250.A0A316YQP2"/>
<keyword evidence="2" id="KW-1185">Reference proteome</keyword>
<dbReference type="RefSeq" id="XP_025379058.1">
    <property type="nucleotide sequence ID" value="XM_025519951.1"/>
</dbReference>
<protein>
    <recommendedName>
        <fullName evidence="3">CoA-dependent acyltransferase</fullName>
    </recommendedName>
</protein>
<sequence length="499" mass="56343">MKTSEAIRWKKRGESEWVRRCTGLERFLWLSEQRFHEANILLNVLVRHKTEEAPRVNDRLRAAWLALYMQVPSLSTTLNKNDDNVIEAKYRQLVRPDEIEHWLSGTFRTHPALQCTTEDDAWAQLDLLREEIANEGISRAEDKGHVGFIDVVPCAKDLTGLIFRLDHGAFDGTGSFMLVDALLKHYIKQTRVNLKASNGVIGKPLPAPSLLSYVNESILDADNSKTLQSLFESRPAQEQLNHLLSPIELLKHATKVTSKRLTFSQEETSKLLQRAREHQVSISQIIVATHLVPVLKRYPIQEDAAEKGKTRIQFTSPINVRPLLSAGGKNEAAKSSFGSEVVLLDYHVAISDITKSLCGGHRVQRKEDIECLLRLAHQVDQQNKDLPRTFESAMSVFNSLGENIPEPKIGEPATDMLNPFIVSDGLLERFVSRQYSDALEVLGAHTIVNLQQAFIGLRSITFRDRLTLTANYNEEVWKGVDLSTFLDDWADALRAVLLT</sequence>
<dbReference type="InParanoid" id="A0A316YQP2"/>
<organism evidence="1 2">
    <name type="scientific">Acaromyces ingoldii</name>
    <dbReference type="NCBI Taxonomy" id="215250"/>
    <lineage>
        <taxon>Eukaryota</taxon>
        <taxon>Fungi</taxon>
        <taxon>Dikarya</taxon>
        <taxon>Basidiomycota</taxon>
        <taxon>Ustilaginomycotina</taxon>
        <taxon>Exobasidiomycetes</taxon>
        <taxon>Exobasidiales</taxon>
        <taxon>Cryptobasidiaceae</taxon>
        <taxon>Acaromyces</taxon>
    </lineage>
</organism>
<dbReference type="PANTHER" id="PTHR42034:SF1">
    <property type="entry name" value="CONDENSATION DOMAIN-CONTAINING PROTEIN"/>
    <property type="match status" value="1"/>
</dbReference>
<dbReference type="Proteomes" id="UP000245768">
    <property type="component" value="Unassembled WGS sequence"/>
</dbReference>
<reference evidence="1 2" key="1">
    <citation type="journal article" date="2018" name="Mol. Biol. Evol.">
        <title>Broad Genomic Sampling Reveals a Smut Pathogenic Ancestry of the Fungal Clade Ustilaginomycotina.</title>
        <authorList>
            <person name="Kijpornyongpan T."/>
            <person name="Mondo S.J."/>
            <person name="Barry K."/>
            <person name="Sandor L."/>
            <person name="Lee J."/>
            <person name="Lipzen A."/>
            <person name="Pangilinan J."/>
            <person name="LaButti K."/>
            <person name="Hainaut M."/>
            <person name="Henrissat B."/>
            <person name="Grigoriev I.V."/>
            <person name="Spatafora J.W."/>
            <person name="Aime M.C."/>
        </authorList>
    </citation>
    <scope>NUCLEOTIDE SEQUENCE [LARGE SCALE GENOMIC DNA]</scope>
    <source>
        <strain evidence="1 2">MCA 4198</strain>
    </source>
</reference>
<dbReference type="EMBL" id="KZ819635">
    <property type="protein sequence ID" value="PWN91860.1"/>
    <property type="molecule type" value="Genomic_DNA"/>
</dbReference>
<dbReference type="Gene3D" id="3.30.559.30">
    <property type="entry name" value="Nonribosomal peptide synthetase, condensation domain"/>
    <property type="match status" value="1"/>
</dbReference>